<gene>
    <name evidence="1" type="ORF">ACFP5Y_06605</name>
</gene>
<sequence length="204" mass="22271">MSKSKVTSLVIGTTLLGVGLVAGVVVNTGESAISVQAASKTFTQNVTMPATVNKKVKRVLFKKLTAPIPNKMIGQSYIYAATPKLAGYKAKPKVLISLYGNNNQYQWALTDILNYYKVQKKYTGKKITVHGAIQATKNGKQYAFKARKVTAPNWSIVKVAAPKIKGYKANVKTVQLGVIRWSNSLTDNPGGFDTLTNLRYTKIK</sequence>
<proteinExistence type="predicted"/>
<comment type="caution">
    <text evidence="1">The sequence shown here is derived from an EMBL/GenBank/DDBJ whole genome shotgun (WGS) entry which is preliminary data.</text>
</comment>
<evidence type="ECO:0000313" key="1">
    <source>
        <dbReference type="EMBL" id="MFC6180884.1"/>
    </source>
</evidence>
<name>A0ABW1RZC1_9LACO</name>
<evidence type="ECO:0008006" key="3">
    <source>
        <dbReference type="Google" id="ProtNLM"/>
    </source>
</evidence>
<evidence type="ECO:0000313" key="2">
    <source>
        <dbReference type="Proteomes" id="UP001596282"/>
    </source>
</evidence>
<protein>
    <recommendedName>
        <fullName evidence="3">Extracellular protein</fullName>
    </recommendedName>
</protein>
<accession>A0ABW1RZC1</accession>
<dbReference type="Proteomes" id="UP001596282">
    <property type="component" value="Unassembled WGS sequence"/>
</dbReference>
<keyword evidence="2" id="KW-1185">Reference proteome</keyword>
<reference evidence="2" key="1">
    <citation type="journal article" date="2019" name="Int. J. Syst. Evol. Microbiol.">
        <title>The Global Catalogue of Microorganisms (GCM) 10K type strain sequencing project: providing services to taxonomists for standard genome sequencing and annotation.</title>
        <authorList>
            <consortium name="The Broad Institute Genomics Platform"/>
            <consortium name="The Broad Institute Genome Sequencing Center for Infectious Disease"/>
            <person name="Wu L."/>
            <person name="Ma J."/>
        </authorList>
    </citation>
    <scope>NUCLEOTIDE SEQUENCE [LARGE SCALE GENOMIC DNA]</scope>
    <source>
        <strain evidence="2">CCM 8933</strain>
    </source>
</reference>
<dbReference type="RefSeq" id="WP_137629043.1">
    <property type="nucleotide sequence ID" value="NZ_BJDJ01000016.1"/>
</dbReference>
<organism evidence="1 2">
    <name type="scientific">Lactiplantibacillus daowaiensis</name>
    <dbReference type="NCBI Taxonomy" id="2559918"/>
    <lineage>
        <taxon>Bacteria</taxon>
        <taxon>Bacillati</taxon>
        <taxon>Bacillota</taxon>
        <taxon>Bacilli</taxon>
        <taxon>Lactobacillales</taxon>
        <taxon>Lactobacillaceae</taxon>
        <taxon>Lactiplantibacillus</taxon>
    </lineage>
</organism>
<dbReference type="EMBL" id="JBHSSC010000017">
    <property type="protein sequence ID" value="MFC6180884.1"/>
    <property type="molecule type" value="Genomic_DNA"/>
</dbReference>